<organism evidence="2">
    <name type="scientific">marine sediment metagenome</name>
    <dbReference type="NCBI Taxonomy" id="412755"/>
    <lineage>
        <taxon>unclassified sequences</taxon>
        <taxon>metagenomes</taxon>
        <taxon>ecological metagenomes</taxon>
    </lineage>
</organism>
<protein>
    <submittedName>
        <fullName evidence="2">Uncharacterized protein</fullName>
    </submittedName>
</protein>
<evidence type="ECO:0000313" key="2">
    <source>
        <dbReference type="EMBL" id="KKK53457.1"/>
    </source>
</evidence>
<feature type="region of interest" description="Disordered" evidence="1">
    <location>
        <begin position="131"/>
        <end position="158"/>
    </location>
</feature>
<sequence length="158" mass="18137">MSCNCRELLECGHPKACWIHEDSSDPDKRGVFYEKGWCSACAERERLSAEHKACEDAYITELETLRATVQRHSFEPEAEREKVREACCRAACMRCYEGNKPFFNGTNWMHTLERKPSLRTTETWNEKCSATPVHQLDLTQDLAASSREEGGDARDSRD</sequence>
<gene>
    <name evidence="2" type="ORF">LCGC14_3094610</name>
</gene>
<feature type="compositionally biased region" description="Basic and acidic residues" evidence="1">
    <location>
        <begin position="146"/>
        <end position="158"/>
    </location>
</feature>
<reference evidence="2" key="1">
    <citation type="journal article" date="2015" name="Nature">
        <title>Complex archaea that bridge the gap between prokaryotes and eukaryotes.</title>
        <authorList>
            <person name="Spang A."/>
            <person name="Saw J.H."/>
            <person name="Jorgensen S.L."/>
            <person name="Zaremba-Niedzwiedzka K."/>
            <person name="Martijn J."/>
            <person name="Lind A.E."/>
            <person name="van Eijk R."/>
            <person name="Schleper C."/>
            <person name="Guy L."/>
            <person name="Ettema T.J."/>
        </authorList>
    </citation>
    <scope>NUCLEOTIDE SEQUENCE</scope>
</reference>
<comment type="caution">
    <text evidence="2">The sequence shown here is derived from an EMBL/GenBank/DDBJ whole genome shotgun (WGS) entry which is preliminary data.</text>
</comment>
<accession>A0A0F8W9K9</accession>
<dbReference type="EMBL" id="LAZR01066496">
    <property type="protein sequence ID" value="KKK53457.1"/>
    <property type="molecule type" value="Genomic_DNA"/>
</dbReference>
<dbReference type="AlphaFoldDB" id="A0A0F8W9K9"/>
<name>A0A0F8W9K9_9ZZZZ</name>
<proteinExistence type="predicted"/>
<evidence type="ECO:0000256" key="1">
    <source>
        <dbReference type="SAM" id="MobiDB-lite"/>
    </source>
</evidence>